<evidence type="ECO:0000256" key="1">
    <source>
        <dbReference type="ARBA" id="ARBA00008270"/>
    </source>
</evidence>
<organism evidence="3 4">
    <name type="scientific">Actinoallomurus liliacearum</name>
    <dbReference type="NCBI Taxonomy" id="1080073"/>
    <lineage>
        <taxon>Bacteria</taxon>
        <taxon>Bacillati</taxon>
        <taxon>Actinomycetota</taxon>
        <taxon>Actinomycetes</taxon>
        <taxon>Streptosporangiales</taxon>
        <taxon>Thermomonosporaceae</taxon>
        <taxon>Actinoallomurus</taxon>
    </lineage>
</organism>
<reference evidence="4" key="1">
    <citation type="journal article" date="2019" name="Int. J. Syst. Evol. Microbiol.">
        <title>The Global Catalogue of Microorganisms (GCM) 10K type strain sequencing project: providing services to taxonomists for standard genome sequencing and annotation.</title>
        <authorList>
            <consortium name="The Broad Institute Genomics Platform"/>
            <consortium name="The Broad Institute Genome Sequencing Center for Infectious Disease"/>
            <person name="Wu L."/>
            <person name="Ma J."/>
        </authorList>
    </citation>
    <scope>NUCLEOTIDE SEQUENCE [LARGE SCALE GENOMIC DNA]</scope>
    <source>
        <strain evidence="4">JCM 17938</strain>
    </source>
</reference>
<dbReference type="SUPFAM" id="SSF54506">
    <property type="entry name" value="Diaminopimelate epimerase-like"/>
    <property type="match status" value="1"/>
</dbReference>
<evidence type="ECO:0000313" key="4">
    <source>
        <dbReference type="Proteomes" id="UP001500212"/>
    </source>
</evidence>
<sequence>MAMTNTASQTQTQAAPAAVLRYTAFDVNGAGGNPAGVVLDARGMDEARMQEIAAEVGYSETAFLIEEAADERRYRIRYFSPLAEVAFCGHATIATAVALAEREGAGDVVFRTSAGEVAVGTREEDGRIMATLTSVPPAVRAADDADLAAALTALRWDVAELDPALPPRIANAGNDHLVLAAGSRERLADLDYDFEALGDLMARRGWTTVQLVWRESETVFHARDPFPPGGVVEDPATGAAAAAFGAYLRDLDLVVSPARVTIHQGEDMGRPSRLVVDVPSGADSGIRVSGTAAPIGG</sequence>
<protein>
    <submittedName>
        <fullName evidence="3">PhzF family phenazine biosynthesis isomerase</fullName>
    </submittedName>
</protein>
<evidence type="ECO:0000256" key="2">
    <source>
        <dbReference type="ARBA" id="ARBA00023235"/>
    </source>
</evidence>
<comment type="caution">
    <text evidence="3">The sequence shown here is derived from an EMBL/GenBank/DDBJ whole genome shotgun (WGS) entry which is preliminary data.</text>
</comment>
<keyword evidence="2 3" id="KW-0413">Isomerase</keyword>
<name>A0ABP8TV00_9ACTN</name>
<dbReference type="PIRSF" id="PIRSF016184">
    <property type="entry name" value="PhzC_PhzF"/>
    <property type="match status" value="1"/>
</dbReference>
<evidence type="ECO:0000313" key="3">
    <source>
        <dbReference type="EMBL" id="GAA4613561.1"/>
    </source>
</evidence>
<dbReference type="Proteomes" id="UP001500212">
    <property type="component" value="Unassembled WGS sequence"/>
</dbReference>
<dbReference type="NCBIfam" id="TIGR00654">
    <property type="entry name" value="PhzF_family"/>
    <property type="match status" value="1"/>
</dbReference>
<dbReference type="PANTHER" id="PTHR13774:SF39">
    <property type="entry name" value="BIOSYNTHESIS PROTEIN, PUTATIVE-RELATED"/>
    <property type="match status" value="1"/>
</dbReference>
<dbReference type="PANTHER" id="PTHR13774">
    <property type="entry name" value="PHENAZINE BIOSYNTHESIS PROTEIN"/>
    <property type="match status" value="1"/>
</dbReference>
<keyword evidence="4" id="KW-1185">Reference proteome</keyword>
<proteinExistence type="inferred from homology"/>
<dbReference type="Pfam" id="PF02567">
    <property type="entry name" value="PhzC-PhzF"/>
    <property type="match status" value="1"/>
</dbReference>
<gene>
    <name evidence="3" type="ORF">GCM10023195_58750</name>
</gene>
<dbReference type="Gene3D" id="3.10.310.10">
    <property type="entry name" value="Diaminopimelate Epimerase, Chain A, domain 1"/>
    <property type="match status" value="2"/>
</dbReference>
<comment type="similarity">
    <text evidence="1">Belongs to the PhzF family.</text>
</comment>
<accession>A0ABP8TV00</accession>
<dbReference type="GO" id="GO:0016853">
    <property type="term" value="F:isomerase activity"/>
    <property type="evidence" value="ECO:0007669"/>
    <property type="project" value="UniProtKB-KW"/>
</dbReference>
<dbReference type="InterPro" id="IPR003719">
    <property type="entry name" value="Phenazine_PhzF-like"/>
</dbReference>
<dbReference type="EMBL" id="BAABHJ010000023">
    <property type="protein sequence ID" value="GAA4613561.1"/>
    <property type="molecule type" value="Genomic_DNA"/>
</dbReference>